<dbReference type="GO" id="GO:0051539">
    <property type="term" value="F:4 iron, 4 sulfur cluster binding"/>
    <property type="evidence" value="ECO:0007669"/>
    <property type="project" value="UniProtKB-UniRule"/>
</dbReference>
<dbReference type="GO" id="GO:0046872">
    <property type="term" value="F:metal ion binding"/>
    <property type="evidence" value="ECO:0007669"/>
    <property type="project" value="UniProtKB-UniRule"/>
</dbReference>
<keyword evidence="9 13" id="KW-0411">Iron-sulfur</keyword>
<evidence type="ECO:0000256" key="11">
    <source>
        <dbReference type="ARBA" id="ARBA00023239"/>
    </source>
</evidence>
<sequence length="780" mass="84013">MLNLSSRTAHAWRSLQRLAAGMATVADTKVPMSLLEPNAYINYQRIENNLAVVRDRLKRPLTLSEKIVYGHLDDPHGQDIVRGQSYLKLRPDRVACQDATAQMAILQFMSAGMATAAVPTTVHCDHLIEAQIGGPKDLARAVNTNKEVYDFLATATAKYGLGFWKPGSGIIHQIILENYAFPGGLMIGTDSHTPNAGGLGMVACGVGGADAVDVMADIPWELKCPKVIGVNLTGKISGWTSAKDVILKVAGILTVKGGTGAIVEYKGPGVESLSCTGMATICNMGAEIGATTSLFPFNHRMVDYLQATKRGDIAKYAQSFAHNLQADKDAEYDQHIEINLSELEPHINGPFTPDLATPLSKFKDEVVKNGWPTELKVALIGSCTNSSYEDMSRSASIAREAAAHGLQTKSKFTVTPGSEQVRATIERDGQISAFEDVGGLILANACGPCIGQWDRRDVKKGEVNSIITSYNRNFTGRNDANPATHAFVASPDIVTAMAFAGDLRFNPLTDTLTGADGKPFQFSDPSGNELPPKGYDPGQNTFQAPPEDRVSVQVAVDPKSDRLQLLKPFAPWDGKTPADLPILIKVKGKCTTDHISAGGPWLKYRGHLQNISQNCLIGAINAENGEANSVKNQVTGEYGAVPQTAAYYRDNGIKWVVIGDHNYGEGSSREHAALEPRFLGGLAVITRSFARIHETNLKKQGMLALTFANPDDYDKISPSDKIDILGLESFAPGKNLTLVAKHEDGSKDEISLAHSFNEGQIEWFKAGSALNLMAAKAKNQ</sequence>
<dbReference type="PROSITE" id="PS00450">
    <property type="entry name" value="ACONITASE_1"/>
    <property type="match status" value="1"/>
</dbReference>
<gene>
    <name evidence="16" type="ORF">FIBRA_07902</name>
</gene>
<dbReference type="SUPFAM" id="SSF52016">
    <property type="entry name" value="LeuD/IlvD-like"/>
    <property type="match status" value="1"/>
</dbReference>
<dbReference type="HOGENOM" id="CLU_006714_2_2_1"/>
<dbReference type="CDD" id="cd01578">
    <property type="entry name" value="AcnA_Mitochon_Swivel"/>
    <property type="match status" value="1"/>
</dbReference>
<dbReference type="InterPro" id="IPR001030">
    <property type="entry name" value="Acoase/IPM_deHydtase_lsu_aba"/>
</dbReference>
<dbReference type="Gene3D" id="3.20.19.10">
    <property type="entry name" value="Aconitase, domain 4"/>
    <property type="match status" value="1"/>
</dbReference>
<evidence type="ECO:0000256" key="8">
    <source>
        <dbReference type="ARBA" id="ARBA00023004"/>
    </source>
</evidence>
<dbReference type="InterPro" id="IPR015932">
    <property type="entry name" value="Aconitase_dom2"/>
</dbReference>
<dbReference type="FunFam" id="3.30.499.10:FF:000003">
    <property type="entry name" value="Aconitate hydratase, mitochondrial"/>
    <property type="match status" value="1"/>
</dbReference>
<comment type="subcellular location">
    <subcellularLocation>
        <location evidence="1 13">Mitochondrion</location>
    </subcellularLocation>
</comment>
<dbReference type="PANTHER" id="PTHR43160">
    <property type="entry name" value="ACONITATE HYDRATASE B"/>
    <property type="match status" value="1"/>
</dbReference>
<dbReference type="GeneID" id="24100583"/>
<feature type="domain" description="Aconitase/3-isopropylmalate dehydratase large subunit alpha/beta/alpha" evidence="14">
    <location>
        <begin position="65"/>
        <end position="501"/>
    </location>
</feature>
<dbReference type="InterPro" id="IPR006248">
    <property type="entry name" value="Aconitase_mito-like"/>
</dbReference>
<dbReference type="FunFam" id="3.30.499.10:FF:000004">
    <property type="entry name" value="Aconitate hydratase, mitochondrial"/>
    <property type="match status" value="1"/>
</dbReference>
<comment type="cofactor">
    <cofactor evidence="13">
        <name>[4Fe-4S] cluster</name>
        <dbReference type="ChEBI" id="CHEBI:49883"/>
    </cofactor>
    <text evidence="13">Binds 1 [4Fe-4S] cluster per subunit.</text>
</comment>
<evidence type="ECO:0000256" key="4">
    <source>
        <dbReference type="ARBA" id="ARBA00015940"/>
    </source>
</evidence>
<organism evidence="16 17">
    <name type="scientific">Fibroporia radiculosa</name>
    <dbReference type="NCBI Taxonomy" id="599839"/>
    <lineage>
        <taxon>Eukaryota</taxon>
        <taxon>Fungi</taxon>
        <taxon>Dikarya</taxon>
        <taxon>Basidiomycota</taxon>
        <taxon>Agaricomycotina</taxon>
        <taxon>Agaricomycetes</taxon>
        <taxon>Polyporales</taxon>
        <taxon>Fibroporiaceae</taxon>
        <taxon>Fibroporia</taxon>
    </lineage>
</organism>
<dbReference type="GO" id="GO:0006099">
    <property type="term" value="P:tricarboxylic acid cycle"/>
    <property type="evidence" value="ECO:0007669"/>
    <property type="project" value="UniProtKB-KW"/>
</dbReference>
<dbReference type="InterPro" id="IPR000573">
    <property type="entry name" value="AconitaseA/IPMdHydase_ssu_swvl"/>
</dbReference>
<keyword evidence="17" id="KW-1185">Reference proteome</keyword>
<dbReference type="NCBIfam" id="TIGR01340">
    <property type="entry name" value="aconitase_mito"/>
    <property type="match status" value="1"/>
</dbReference>
<evidence type="ECO:0000256" key="9">
    <source>
        <dbReference type="ARBA" id="ARBA00023014"/>
    </source>
</evidence>
<evidence type="ECO:0000259" key="15">
    <source>
        <dbReference type="Pfam" id="PF00694"/>
    </source>
</evidence>
<name>J4I1M4_9APHY</name>
<dbReference type="FunCoup" id="J4I1M4">
    <property type="interactions" value="467"/>
</dbReference>
<dbReference type="Proteomes" id="UP000006352">
    <property type="component" value="Unassembled WGS sequence"/>
</dbReference>
<accession>J4I1M4</accession>
<dbReference type="EC" id="4.2.1.-" evidence="13"/>
<keyword evidence="7 13" id="KW-0809">Transit peptide</keyword>
<reference evidence="16 17" key="1">
    <citation type="journal article" date="2012" name="Appl. Environ. Microbiol.">
        <title>Short-read sequencing for genomic analysis of the brown rot fungus Fibroporia radiculosa.</title>
        <authorList>
            <person name="Tang J.D."/>
            <person name="Perkins A.D."/>
            <person name="Sonstegard T.S."/>
            <person name="Schroeder S.G."/>
            <person name="Burgess S.C."/>
            <person name="Diehl S.V."/>
        </authorList>
    </citation>
    <scope>NUCLEOTIDE SEQUENCE [LARGE SCALE GENOMIC DNA]</scope>
    <source>
        <strain evidence="16 17">TFFH 294</strain>
    </source>
</reference>
<evidence type="ECO:0000256" key="3">
    <source>
        <dbReference type="ARBA" id="ARBA00007185"/>
    </source>
</evidence>
<dbReference type="GO" id="GO:0003994">
    <property type="term" value="F:aconitate hydratase activity"/>
    <property type="evidence" value="ECO:0007669"/>
    <property type="project" value="UniProtKB-EC"/>
</dbReference>
<dbReference type="InterPro" id="IPR015928">
    <property type="entry name" value="Aconitase/3IPM_dehydase_swvl"/>
</dbReference>
<comment type="similarity">
    <text evidence="3 13">Belongs to the aconitase/IPM isomerase family.</text>
</comment>
<evidence type="ECO:0000256" key="2">
    <source>
        <dbReference type="ARBA" id="ARBA00004717"/>
    </source>
</evidence>
<dbReference type="Pfam" id="PF00330">
    <property type="entry name" value="Aconitase"/>
    <property type="match status" value="1"/>
</dbReference>
<keyword evidence="8 13" id="KW-0408">Iron</keyword>
<dbReference type="FunFam" id="3.20.19.10:FF:000002">
    <property type="entry name" value="Aconitate hydratase, mitochondrial"/>
    <property type="match status" value="1"/>
</dbReference>
<evidence type="ECO:0000256" key="13">
    <source>
        <dbReference type="RuleBase" id="RU362107"/>
    </source>
</evidence>
<evidence type="ECO:0000256" key="1">
    <source>
        <dbReference type="ARBA" id="ARBA00004173"/>
    </source>
</evidence>
<protein>
    <recommendedName>
        <fullName evidence="4 13">Aconitate hydratase, mitochondrial</fullName>
        <shortName evidence="13">Aconitase</shortName>
        <ecNumber evidence="13">4.2.1.-</ecNumber>
    </recommendedName>
</protein>
<evidence type="ECO:0000259" key="14">
    <source>
        <dbReference type="Pfam" id="PF00330"/>
    </source>
</evidence>
<dbReference type="InterPro" id="IPR050926">
    <property type="entry name" value="Aconitase/IPM_isomerase"/>
</dbReference>
<proteinExistence type="inferred from homology"/>
<evidence type="ECO:0000256" key="10">
    <source>
        <dbReference type="ARBA" id="ARBA00023128"/>
    </source>
</evidence>
<dbReference type="Gene3D" id="3.40.1060.10">
    <property type="entry name" value="Aconitase, Domain 2"/>
    <property type="match status" value="1"/>
</dbReference>
<keyword evidence="11 13" id="KW-0456">Lyase</keyword>
<dbReference type="EMBL" id="HE797200">
    <property type="protein sequence ID" value="CCM05672.1"/>
    <property type="molecule type" value="Genomic_DNA"/>
</dbReference>
<keyword evidence="5" id="KW-0816">Tricarboxylic acid cycle</keyword>
<evidence type="ECO:0000256" key="7">
    <source>
        <dbReference type="ARBA" id="ARBA00022946"/>
    </source>
</evidence>
<dbReference type="RefSeq" id="XP_012184955.1">
    <property type="nucleotide sequence ID" value="XM_012329565.1"/>
</dbReference>
<dbReference type="CDD" id="cd01584">
    <property type="entry name" value="AcnA_Mitochondrial"/>
    <property type="match status" value="1"/>
</dbReference>
<dbReference type="InParanoid" id="J4I1M4"/>
<dbReference type="PANTHER" id="PTHR43160:SF3">
    <property type="entry name" value="ACONITATE HYDRATASE, MITOCHONDRIAL"/>
    <property type="match status" value="1"/>
</dbReference>
<dbReference type="SUPFAM" id="SSF53732">
    <property type="entry name" value="Aconitase iron-sulfur domain"/>
    <property type="match status" value="1"/>
</dbReference>
<feature type="domain" description="Aconitase A/isopropylmalate dehydratase small subunit swivel" evidence="15">
    <location>
        <begin position="581"/>
        <end position="709"/>
    </location>
</feature>
<comment type="pathway">
    <text evidence="2">Carbohydrate metabolism; tricarboxylic acid cycle; isocitrate from oxaloacetate: step 2/2.</text>
</comment>
<dbReference type="OrthoDB" id="2224430at2759"/>
<keyword evidence="6 13" id="KW-0479">Metal-binding</keyword>
<dbReference type="InterPro" id="IPR018136">
    <property type="entry name" value="Aconitase_4Fe-4S_BS"/>
</dbReference>
<dbReference type="NCBIfam" id="NF005558">
    <property type="entry name" value="PRK07229.1"/>
    <property type="match status" value="1"/>
</dbReference>
<dbReference type="Gene3D" id="3.30.499.10">
    <property type="entry name" value="Aconitase, domain 3"/>
    <property type="match status" value="2"/>
</dbReference>
<dbReference type="InterPro" id="IPR015931">
    <property type="entry name" value="Acnase/IPM_dHydase_lsu_aba_1/3"/>
</dbReference>
<dbReference type="Pfam" id="PF00694">
    <property type="entry name" value="Aconitase_C"/>
    <property type="match status" value="1"/>
</dbReference>
<dbReference type="GO" id="GO:0005739">
    <property type="term" value="C:mitochondrion"/>
    <property type="evidence" value="ECO:0007669"/>
    <property type="project" value="UniProtKB-SubCell"/>
</dbReference>
<dbReference type="PROSITE" id="PS01244">
    <property type="entry name" value="ACONITASE_2"/>
    <property type="match status" value="1"/>
</dbReference>
<evidence type="ECO:0000313" key="16">
    <source>
        <dbReference type="EMBL" id="CCM05672.1"/>
    </source>
</evidence>
<evidence type="ECO:0000256" key="12">
    <source>
        <dbReference type="ARBA" id="ARBA00023501"/>
    </source>
</evidence>
<dbReference type="GO" id="GO:0005829">
    <property type="term" value="C:cytosol"/>
    <property type="evidence" value="ECO:0007669"/>
    <property type="project" value="TreeGrafter"/>
</dbReference>
<evidence type="ECO:0000256" key="6">
    <source>
        <dbReference type="ARBA" id="ARBA00022723"/>
    </source>
</evidence>
<dbReference type="STRING" id="599839.J4I1M4"/>
<evidence type="ECO:0000256" key="5">
    <source>
        <dbReference type="ARBA" id="ARBA00022532"/>
    </source>
</evidence>
<keyword evidence="10 13" id="KW-0496">Mitochondrion</keyword>
<comment type="catalytic activity">
    <reaction evidence="12">
        <text>citrate = D-threo-isocitrate</text>
        <dbReference type="Rhea" id="RHEA:10336"/>
        <dbReference type="ChEBI" id="CHEBI:15562"/>
        <dbReference type="ChEBI" id="CHEBI:16947"/>
        <dbReference type="EC" id="4.2.1.3"/>
    </reaction>
</comment>
<evidence type="ECO:0000313" key="17">
    <source>
        <dbReference type="Proteomes" id="UP000006352"/>
    </source>
</evidence>
<dbReference type="InterPro" id="IPR036008">
    <property type="entry name" value="Aconitase_4Fe-4S_dom"/>
</dbReference>
<dbReference type="AlphaFoldDB" id="J4I1M4"/>
<dbReference type="FunFam" id="3.40.1060.10:FF:000001">
    <property type="entry name" value="Aconitate hydratase, mitochondrial"/>
    <property type="match status" value="1"/>
</dbReference>
<dbReference type="PRINTS" id="PR00415">
    <property type="entry name" value="ACONITASE"/>
</dbReference>